<evidence type="ECO:0000256" key="1">
    <source>
        <dbReference type="SAM" id="SignalP"/>
    </source>
</evidence>
<reference evidence="2 3" key="1">
    <citation type="submission" date="2019-04" db="EMBL/GenBank/DDBJ databases">
        <title>Friends and foes A comparative genomics studyof 23 Aspergillus species from section Flavi.</title>
        <authorList>
            <consortium name="DOE Joint Genome Institute"/>
            <person name="Kjaerbolling I."/>
            <person name="Vesth T."/>
            <person name="Frisvad J.C."/>
            <person name="Nybo J.L."/>
            <person name="Theobald S."/>
            <person name="Kildgaard S."/>
            <person name="Isbrandt T."/>
            <person name="Kuo A."/>
            <person name="Sato A."/>
            <person name="Lyhne E.K."/>
            <person name="Kogle M.E."/>
            <person name="Wiebenga A."/>
            <person name="Kun R.S."/>
            <person name="Lubbers R.J."/>
            <person name="Makela M.R."/>
            <person name="Barry K."/>
            <person name="Chovatia M."/>
            <person name="Clum A."/>
            <person name="Daum C."/>
            <person name="Haridas S."/>
            <person name="He G."/>
            <person name="LaButti K."/>
            <person name="Lipzen A."/>
            <person name="Mondo S."/>
            <person name="Riley R."/>
            <person name="Salamov A."/>
            <person name="Simmons B.A."/>
            <person name="Magnuson J.K."/>
            <person name="Henrissat B."/>
            <person name="Mortensen U.H."/>
            <person name="Larsen T.O."/>
            <person name="Devries R.P."/>
            <person name="Grigoriev I.V."/>
            <person name="Machida M."/>
            <person name="Baker S.E."/>
            <person name="Andersen M.R."/>
        </authorList>
    </citation>
    <scope>NUCLEOTIDE SEQUENCE [LARGE SCALE GENOMIC DNA]</scope>
    <source>
        <strain evidence="2 3">IBT 29228</strain>
    </source>
</reference>
<evidence type="ECO:0000313" key="3">
    <source>
        <dbReference type="Proteomes" id="UP000326198"/>
    </source>
</evidence>
<protein>
    <recommendedName>
        <fullName evidence="4">Secreted protein</fullName>
    </recommendedName>
</protein>
<organism evidence="2 3">
    <name type="scientific">Aspergillus bertholletiae</name>
    <dbReference type="NCBI Taxonomy" id="1226010"/>
    <lineage>
        <taxon>Eukaryota</taxon>
        <taxon>Fungi</taxon>
        <taxon>Dikarya</taxon>
        <taxon>Ascomycota</taxon>
        <taxon>Pezizomycotina</taxon>
        <taxon>Eurotiomycetes</taxon>
        <taxon>Eurotiomycetidae</taxon>
        <taxon>Eurotiales</taxon>
        <taxon>Aspergillaceae</taxon>
        <taxon>Aspergillus</taxon>
        <taxon>Aspergillus subgen. Circumdati</taxon>
    </lineage>
</organism>
<evidence type="ECO:0000313" key="2">
    <source>
        <dbReference type="EMBL" id="KAE8374942.1"/>
    </source>
</evidence>
<evidence type="ECO:0008006" key="4">
    <source>
        <dbReference type="Google" id="ProtNLM"/>
    </source>
</evidence>
<dbReference type="AlphaFoldDB" id="A0A5N7AYL3"/>
<keyword evidence="1" id="KW-0732">Signal</keyword>
<accession>A0A5N7AYL3</accession>
<feature type="signal peptide" evidence="1">
    <location>
        <begin position="1"/>
        <end position="30"/>
    </location>
</feature>
<proteinExistence type="predicted"/>
<dbReference type="EMBL" id="ML736271">
    <property type="protein sequence ID" value="KAE8374942.1"/>
    <property type="molecule type" value="Genomic_DNA"/>
</dbReference>
<feature type="chain" id="PRO_5024864032" description="Secreted protein" evidence="1">
    <location>
        <begin position="31"/>
        <end position="79"/>
    </location>
</feature>
<gene>
    <name evidence="2" type="ORF">BDV26DRAFT_25658</name>
</gene>
<name>A0A5N7AYL3_9EURO</name>
<keyword evidence="3" id="KW-1185">Reference proteome</keyword>
<sequence length="79" mass="9170">MTHETPSLQPRCRFVFFCFFFFFDVWSCHSKLSDVSFISAGITQSVTSLSSKVSHRSRTLTGHWHWPAGHWQEAPQLQP</sequence>
<dbReference type="Proteomes" id="UP000326198">
    <property type="component" value="Unassembled WGS sequence"/>
</dbReference>